<protein>
    <submittedName>
        <fullName evidence="2">Putative secreted protein</fullName>
    </submittedName>
</protein>
<proteinExistence type="predicted"/>
<feature type="chain" id="PRO_5014663070" evidence="1">
    <location>
        <begin position="20"/>
        <end position="94"/>
    </location>
</feature>
<sequence>MMIITVHSWMCVCVCVSVARILRSVTEIFLHSSIVPVQCPFWWPAIERFLPRLNCPLDDDETKDFNARVGSERGFCRTPDRVSHEFKCIILGWC</sequence>
<accession>A0A2M4C9I6</accession>
<keyword evidence="1" id="KW-0732">Signal</keyword>
<name>A0A2M4C9I6_9DIPT</name>
<evidence type="ECO:0000313" key="2">
    <source>
        <dbReference type="EMBL" id="MBW61919.1"/>
    </source>
</evidence>
<organism evidence="2">
    <name type="scientific">Anopheles marajoara</name>
    <dbReference type="NCBI Taxonomy" id="58244"/>
    <lineage>
        <taxon>Eukaryota</taxon>
        <taxon>Metazoa</taxon>
        <taxon>Ecdysozoa</taxon>
        <taxon>Arthropoda</taxon>
        <taxon>Hexapoda</taxon>
        <taxon>Insecta</taxon>
        <taxon>Pterygota</taxon>
        <taxon>Neoptera</taxon>
        <taxon>Endopterygota</taxon>
        <taxon>Diptera</taxon>
        <taxon>Nematocera</taxon>
        <taxon>Culicoidea</taxon>
        <taxon>Culicidae</taxon>
        <taxon>Anophelinae</taxon>
        <taxon>Anopheles</taxon>
    </lineage>
</organism>
<feature type="signal peptide" evidence="1">
    <location>
        <begin position="1"/>
        <end position="19"/>
    </location>
</feature>
<dbReference type="EMBL" id="GGFJ01012778">
    <property type="protein sequence ID" value="MBW61919.1"/>
    <property type="molecule type" value="Transcribed_RNA"/>
</dbReference>
<dbReference type="AlphaFoldDB" id="A0A2M4C9I6"/>
<reference evidence="2" key="1">
    <citation type="submission" date="2018-01" db="EMBL/GenBank/DDBJ databases">
        <title>An insight into the sialome of Amazonian anophelines.</title>
        <authorList>
            <person name="Ribeiro J.M."/>
            <person name="Scarpassa V."/>
            <person name="Calvo E."/>
        </authorList>
    </citation>
    <scope>NUCLEOTIDE SEQUENCE</scope>
    <source>
        <tissue evidence="2">Salivary glands</tissue>
    </source>
</reference>
<evidence type="ECO:0000256" key="1">
    <source>
        <dbReference type="SAM" id="SignalP"/>
    </source>
</evidence>